<dbReference type="EMBL" id="QGKV02001556">
    <property type="protein sequence ID" value="KAF3521001.1"/>
    <property type="molecule type" value="Genomic_DNA"/>
</dbReference>
<gene>
    <name evidence="1" type="ORF">DY000_02060803</name>
</gene>
<keyword evidence="2" id="KW-1185">Reference proteome</keyword>
<evidence type="ECO:0000313" key="2">
    <source>
        <dbReference type="Proteomes" id="UP000266723"/>
    </source>
</evidence>
<organism evidence="1 2">
    <name type="scientific">Brassica cretica</name>
    <name type="common">Mustard</name>
    <dbReference type="NCBI Taxonomy" id="69181"/>
    <lineage>
        <taxon>Eukaryota</taxon>
        <taxon>Viridiplantae</taxon>
        <taxon>Streptophyta</taxon>
        <taxon>Embryophyta</taxon>
        <taxon>Tracheophyta</taxon>
        <taxon>Spermatophyta</taxon>
        <taxon>Magnoliopsida</taxon>
        <taxon>eudicotyledons</taxon>
        <taxon>Gunneridae</taxon>
        <taxon>Pentapetalae</taxon>
        <taxon>rosids</taxon>
        <taxon>malvids</taxon>
        <taxon>Brassicales</taxon>
        <taxon>Brassicaceae</taxon>
        <taxon>Brassiceae</taxon>
        <taxon>Brassica</taxon>
    </lineage>
</organism>
<accession>A0ABQ7B3V0</accession>
<evidence type="ECO:0000313" key="1">
    <source>
        <dbReference type="EMBL" id="KAF3521001.1"/>
    </source>
</evidence>
<protein>
    <submittedName>
        <fullName evidence="1">Uncharacterized protein</fullName>
    </submittedName>
</protein>
<name>A0ABQ7B3V0_BRACR</name>
<proteinExistence type="predicted"/>
<sequence length="186" mass="20220">MRLILYIGSIGSPSPDFFNLFLLTYIACISSLPHEHMVAAKLKNTGGSRFLEFNIHRKQKLRSPSSEDVTATAVLPPNDSCGGSVFIDPSPRFHDLDMFFGLTGVNVSSGAFIGICEALELMDGGKEYLGKGVSISLNPMVSLLCAKLGPLSMAFLLQSQGRRAKRSTEIRVLDYGVTFLNNKDEG</sequence>
<dbReference type="Proteomes" id="UP000266723">
    <property type="component" value="Unassembled WGS sequence"/>
</dbReference>
<comment type="caution">
    <text evidence="1">The sequence shown here is derived from an EMBL/GenBank/DDBJ whole genome shotgun (WGS) entry which is preliminary data.</text>
</comment>
<reference evidence="1 2" key="1">
    <citation type="journal article" date="2020" name="BMC Genomics">
        <title>Intraspecific diversification of the crop wild relative Brassica cretica Lam. using demographic model selection.</title>
        <authorList>
            <person name="Kioukis A."/>
            <person name="Michalopoulou V.A."/>
            <person name="Briers L."/>
            <person name="Pirintsos S."/>
            <person name="Studholme D.J."/>
            <person name="Pavlidis P."/>
            <person name="Sarris P.F."/>
        </authorList>
    </citation>
    <scope>NUCLEOTIDE SEQUENCE [LARGE SCALE GENOMIC DNA]</scope>
    <source>
        <strain evidence="2">cv. PFS-1207/04</strain>
    </source>
</reference>